<evidence type="ECO:0000256" key="7">
    <source>
        <dbReference type="ARBA" id="ARBA00022618"/>
    </source>
</evidence>
<dbReference type="Pfam" id="PF22784">
    <property type="entry name" value="PTP-SAK"/>
    <property type="match status" value="1"/>
</dbReference>
<name>A0AAD1UGS3_EUPCR</name>
<dbReference type="PANTHER" id="PTHR23339">
    <property type="entry name" value="TYROSINE SPECIFIC PROTEIN PHOSPHATASE AND DUAL SPECIFICITY PROTEIN PHOSPHATASE"/>
    <property type="match status" value="1"/>
</dbReference>
<evidence type="ECO:0000256" key="8">
    <source>
        <dbReference type="ARBA" id="ARBA00022776"/>
    </source>
</evidence>
<evidence type="ECO:0000256" key="2">
    <source>
        <dbReference type="ARBA" id="ARBA00004496"/>
    </source>
</evidence>
<evidence type="ECO:0000259" key="15">
    <source>
        <dbReference type="PROSITE" id="PS50056"/>
    </source>
</evidence>
<keyword evidence="11" id="KW-0539">Nucleus</keyword>
<evidence type="ECO:0000256" key="12">
    <source>
        <dbReference type="ARBA" id="ARBA00023254"/>
    </source>
</evidence>
<dbReference type="Pfam" id="PF14671">
    <property type="entry name" value="DSPn"/>
    <property type="match status" value="1"/>
</dbReference>
<dbReference type="InterPro" id="IPR020422">
    <property type="entry name" value="TYR_PHOSPHATASE_DUAL_dom"/>
</dbReference>
<dbReference type="GO" id="GO:0005856">
    <property type="term" value="C:cytoskeleton"/>
    <property type="evidence" value="ECO:0007669"/>
    <property type="project" value="UniProtKB-ARBA"/>
</dbReference>
<evidence type="ECO:0000313" key="16">
    <source>
        <dbReference type="EMBL" id="CAI2368504.1"/>
    </source>
</evidence>
<comment type="subcellular location">
    <subcellularLocation>
        <location evidence="2">Cytoplasm</location>
    </subcellularLocation>
    <subcellularLocation>
        <location evidence="1">Nucleus</location>
    </subcellularLocation>
</comment>
<dbReference type="InterPro" id="IPR057023">
    <property type="entry name" value="PTP-SAK"/>
</dbReference>
<evidence type="ECO:0000256" key="10">
    <source>
        <dbReference type="ARBA" id="ARBA00022912"/>
    </source>
</evidence>
<keyword evidence="6" id="KW-0597">Phosphoprotein</keyword>
<dbReference type="PROSITE" id="PS50054">
    <property type="entry name" value="TYR_PHOSPHATASE_DUAL"/>
    <property type="match status" value="1"/>
</dbReference>
<dbReference type="CDD" id="cd14499">
    <property type="entry name" value="CDC14_C"/>
    <property type="match status" value="1"/>
</dbReference>
<dbReference type="Proteomes" id="UP001295684">
    <property type="component" value="Unassembled WGS sequence"/>
</dbReference>
<protein>
    <recommendedName>
        <fullName evidence="4">protein-tyrosine-phosphatase</fullName>
        <ecNumber evidence="4">3.1.3.48</ecNumber>
    </recommendedName>
</protein>
<dbReference type="AlphaFoldDB" id="A0AAD1UGS3"/>
<dbReference type="GO" id="GO:0000278">
    <property type="term" value="P:mitotic cell cycle"/>
    <property type="evidence" value="ECO:0007669"/>
    <property type="project" value="UniProtKB-ARBA"/>
</dbReference>
<sequence length="392" mass="45323">MFHNFLIVQSSRDLSLIYIKLYMEDKEKTKKGVPIEIIPDKLYWISSKNPPRSSRSAYYFCIDDALVYNPFCEDFGPLNMAMMHKFCRELKKVMINKEYKKHKIYHYTSTDKKKQANAAFLMGAFMIIVLGYNAGKAWEVFKESGISFKPFRDAIMGESTYKCTIKDCLEGLYCGIQLGWYNYDTFDRKTYEKLEKVENGDMNWIIPGKLLAFASPSNKNMMRMDYNPIFKKFGIDLVVRLNEKEYDETIFTDNGFEHLDIPFVSCSIPPQDVISKFLERAEDTSGGIAVHCKSGLGRTGTLIGLYCMKHYGFPAAAFIGWIRICRPGSVVGPQQHYLNEIEEDMMTQGDSLNKKKELISEMVDTIPDEKKLLMAPRMTRIKRIRDRDQVEG</sequence>
<keyword evidence="7" id="KW-0132">Cell division</keyword>
<dbReference type="InterPro" id="IPR050561">
    <property type="entry name" value="PTP"/>
</dbReference>
<comment type="caution">
    <text evidence="16">The sequence shown here is derived from an EMBL/GenBank/DDBJ whole genome shotgun (WGS) entry which is preliminary data.</text>
</comment>
<dbReference type="CDD" id="cd17657">
    <property type="entry name" value="CDC14_N"/>
    <property type="match status" value="1"/>
</dbReference>
<proteinExistence type="inferred from homology"/>
<dbReference type="SMART" id="SM00404">
    <property type="entry name" value="PTPc_motif"/>
    <property type="match status" value="1"/>
</dbReference>
<dbReference type="InterPro" id="IPR029021">
    <property type="entry name" value="Prot-tyrosine_phosphatase-like"/>
</dbReference>
<dbReference type="GO" id="GO:0051321">
    <property type="term" value="P:meiotic cell cycle"/>
    <property type="evidence" value="ECO:0007669"/>
    <property type="project" value="UniProtKB-KW"/>
</dbReference>
<dbReference type="EMBL" id="CAMPGE010009638">
    <property type="protein sequence ID" value="CAI2368504.1"/>
    <property type="molecule type" value="Genomic_DNA"/>
</dbReference>
<dbReference type="GO" id="GO:0031981">
    <property type="term" value="C:nuclear lumen"/>
    <property type="evidence" value="ECO:0007669"/>
    <property type="project" value="UniProtKB-ARBA"/>
</dbReference>
<evidence type="ECO:0000259" key="14">
    <source>
        <dbReference type="PROSITE" id="PS50054"/>
    </source>
</evidence>
<keyword evidence="9" id="KW-0378">Hydrolase</keyword>
<comment type="similarity">
    <text evidence="3">Belongs to the protein-tyrosine phosphatase family. Non-receptor class CDC14 subfamily.</text>
</comment>
<dbReference type="InterPro" id="IPR003595">
    <property type="entry name" value="Tyr_Pase_cat"/>
</dbReference>
<keyword evidence="5" id="KW-0963">Cytoplasm</keyword>
<dbReference type="Gene3D" id="3.90.190.10">
    <property type="entry name" value="Protein tyrosine phosphatase superfamily"/>
    <property type="match status" value="2"/>
</dbReference>
<dbReference type="InterPro" id="IPR044506">
    <property type="entry name" value="CDC14_C"/>
</dbReference>
<dbReference type="SMART" id="SM00195">
    <property type="entry name" value="DSPc"/>
    <property type="match status" value="1"/>
</dbReference>
<reference evidence="16" key="1">
    <citation type="submission" date="2023-07" db="EMBL/GenBank/DDBJ databases">
        <authorList>
            <consortium name="AG Swart"/>
            <person name="Singh M."/>
            <person name="Singh A."/>
            <person name="Seah K."/>
            <person name="Emmerich C."/>
        </authorList>
    </citation>
    <scope>NUCLEOTIDE SEQUENCE</scope>
    <source>
        <strain evidence="16">DP1</strain>
    </source>
</reference>
<evidence type="ECO:0000313" key="17">
    <source>
        <dbReference type="Proteomes" id="UP001295684"/>
    </source>
</evidence>
<dbReference type="GO" id="GO:0051301">
    <property type="term" value="P:cell division"/>
    <property type="evidence" value="ECO:0007669"/>
    <property type="project" value="UniProtKB-KW"/>
</dbReference>
<evidence type="ECO:0000256" key="9">
    <source>
        <dbReference type="ARBA" id="ARBA00022801"/>
    </source>
</evidence>
<evidence type="ECO:0000256" key="1">
    <source>
        <dbReference type="ARBA" id="ARBA00004123"/>
    </source>
</evidence>
<accession>A0AAD1UGS3</accession>
<keyword evidence="12" id="KW-0469">Meiosis</keyword>
<dbReference type="InterPro" id="IPR029260">
    <property type="entry name" value="DSPn"/>
</dbReference>
<evidence type="ECO:0000256" key="4">
    <source>
        <dbReference type="ARBA" id="ARBA00013064"/>
    </source>
</evidence>
<dbReference type="GO" id="GO:0004725">
    <property type="term" value="F:protein tyrosine phosphatase activity"/>
    <property type="evidence" value="ECO:0007669"/>
    <property type="project" value="UniProtKB-EC"/>
</dbReference>
<organism evidence="16 17">
    <name type="scientific">Euplotes crassus</name>
    <dbReference type="NCBI Taxonomy" id="5936"/>
    <lineage>
        <taxon>Eukaryota</taxon>
        <taxon>Sar</taxon>
        <taxon>Alveolata</taxon>
        <taxon>Ciliophora</taxon>
        <taxon>Intramacronucleata</taxon>
        <taxon>Spirotrichea</taxon>
        <taxon>Hypotrichia</taxon>
        <taxon>Euplotida</taxon>
        <taxon>Euplotidae</taxon>
        <taxon>Moneuplotes</taxon>
    </lineage>
</organism>
<gene>
    <name evidence="16" type="ORF">ECRASSUSDP1_LOCUS9797</name>
</gene>
<keyword evidence="10" id="KW-0904">Protein phosphatase</keyword>
<feature type="domain" description="Tyrosine-protein phosphatase" evidence="14">
    <location>
        <begin position="201"/>
        <end position="350"/>
    </location>
</feature>
<dbReference type="PROSITE" id="PS00383">
    <property type="entry name" value="TYR_PHOSPHATASE_1"/>
    <property type="match status" value="1"/>
</dbReference>
<dbReference type="GO" id="GO:0005737">
    <property type="term" value="C:cytoplasm"/>
    <property type="evidence" value="ECO:0007669"/>
    <property type="project" value="UniProtKB-SubCell"/>
</dbReference>
<dbReference type="FunFam" id="3.90.190.10:FF:000038">
    <property type="entry name" value="Tyrosine-protein phosphatase CDC14"/>
    <property type="match status" value="1"/>
</dbReference>
<dbReference type="GO" id="GO:0033554">
    <property type="term" value="P:cellular response to stress"/>
    <property type="evidence" value="ECO:0007669"/>
    <property type="project" value="UniProtKB-ARBA"/>
</dbReference>
<dbReference type="PROSITE" id="PS50056">
    <property type="entry name" value="TYR_PHOSPHATASE_2"/>
    <property type="match status" value="1"/>
</dbReference>
<feature type="domain" description="Tyrosine specific protein phosphatases" evidence="15">
    <location>
        <begin position="275"/>
        <end position="337"/>
    </location>
</feature>
<evidence type="ECO:0000256" key="6">
    <source>
        <dbReference type="ARBA" id="ARBA00022553"/>
    </source>
</evidence>
<keyword evidence="13" id="KW-0131">Cell cycle</keyword>
<dbReference type="GO" id="GO:0007096">
    <property type="term" value="P:regulation of exit from mitosis"/>
    <property type="evidence" value="ECO:0007669"/>
    <property type="project" value="UniProtKB-ARBA"/>
</dbReference>
<dbReference type="SUPFAM" id="SSF52799">
    <property type="entry name" value="(Phosphotyrosine protein) phosphatases II"/>
    <property type="match status" value="2"/>
</dbReference>
<evidence type="ECO:0000256" key="5">
    <source>
        <dbReference type="ARBA" id="ARBA00022490"/>
    </source>
</evidence>
<dbReference type="EC" id="3.1.3.48" evidence="4"/>
<evidence type="ECO:0000256" key="13">
    <source>
        <dbReference type="ARBA" id="ARBA00023306"/>
    </source>
</evidence>
<evidence type="ECO:0000256" key="11">
    <source>
        <dbReference type="ARBA" id="ARBA00023242"/>
    </source>
</evidence>
<evidence type="ECO:0000256" key="3">
    <source>
        <dbReference type="ARBA" id="ARBA00007315"/>
    </source>
</evidence>
<dbReference type="InterPro" id="IPR000387">
    <property type="entry name" value="Tyr_Pase_dom"/>
</dbReference>
<keyword evidence="17" id="KW-1185">Reference proteome</keyword>
<dbReference type="GO" id="GO:0032954">
    <property type="term" value="P:regulation of cytokinetic process"/>
    <property type="evidence" value="ECO:0007669"/>
    <property type="project" value="UniProtKB-ARBA"/>
</dbReference>
<keyword evidence="8" id="KW-0498">Mitosis</keyword>
<dbReference type="InterPro" id="IPR016130">
    <property type="entry name" value="Tyr_Pase_AS"/>
</dbReference>